<protein>
    <submittedName>
        <fullName evidence="9">TonB-linked outer membrane protein, SusC/RagA family</fullName>
    </submittedName>
</protein>
<dbReference type="NCBIfam" id="TIGR04057">
    <property type="entry name" value="SusC_RagA_signa"/>
    <property type="match status" value="1"/>
</dbReference>
<feature type="domain" description="Secretin/TonB short N-terminal" evidence="8">
    <location>
        <begin position="68"/>
        <end position="119"/>
    </location>
</feature>
<name>A0A1H4CT69_9SPHI</name>
<evidence type="ECO:0000256" key="2">
    <source>
        <dbReference type="ARBA" id="ARBA00022448"/>
    </source>
</evidence>
<dbReference type="PROSITE" id="PS52016">
    <property type="entry name" value="TONB_DEPENDENT_REC_3"/>
    <property type="match status" value="1"/>
</dbReference>
<accession>A0A1H4CT69</accession>
<dbReference type="Pfam" id="PF13715">
    <property type="entry name" value="CarbopepD_reg_2"/>
    <property type="match status" value="1"/>
</dbReference>
<evidence type="ECO:0000256" key="5">
    <source>
        <dbReference type="ARBA" id="ARBA00023136"/>
    </source>
</evidence>
<keyword evidence="3 7" id="KW-1134">Transmembrane beta strand</keyword>
<evidence type="ECO:0000256" key="3">
    <source>
        <dbReference type="ARBA" id="ARBA00022452"/>
    </source>
</evidence>
<dbReference type="EMBL" id="FNRA01000004">
    <property type="protein sequence ID" value="SEA63557.1"/>
    <property type="molecule type" value="Genomic_DNA"/>
</dbReference>
<dbReference type="InterPro" id="IPR012910">
    <property type="entry name" value="Plug_dom"/>
</dbReference>
<dbReference type="InterPro" id="IPR008969">
    <property type="entry name" value="CarboxyPept-like_regulatory"/>
</dbReference>
<evidence type="ECO:0000259" key="8">
    <source>
        <dbReference type="SMART" id="SM00965"/>
    </source>
</evidence>
<dbReference type="Pfam" id="PF07660">
    <property type="entry name" value="STN"/>
    <property type="match status" value="1"/>
</dbReference>
<reference evidence="9 10" key="1">
    <citation type="submission" date="2016-10" db="EMBL/GenBank/DDBJ databases">
        <authorList>
            <person name="de Groot N.N."/>
        </authorList>
    </citation>
    <scope>NUCLEOTIDE SEQUENCE [LARGE SCALE GENOMIC DNA]</scope>
    <source>
        <strain evidence="9 10">DSM 19033</strain>
    </source>
</reference>
<dbReference type="Gene3D" id="2.40.170.20">
    <property type="entry name" value="TonB-dependent receptor, beta-barrel domain"/>
    <property type="match status" value="1"/>
</dbReference>
<dbReference type="GO" id="GO:0009279">
    <property type="term" value="C:cell outer membrane"/>
    <property type="evidence" value="ECO:0007669"/>
    <property type="project" value="UniProtKB-SubCell"/>
</dbReference>
<dbReference type="OrthoDB" id="9768177at2"/>
<dbReference type="AlphaFoldDB" id="A0A1H4CT69"/>
<dbReference type="InterPro" id="IPR023997">
    <property type="entry name" value="TonB-dep_OMP_SusC/RagA_CS"/>
</dbReference>
<sequence>MYKLYPKNCMQPPGCISKMLLTMKLTALLLTAIILQVSATTLAQKVTLKETNIPLGLIFNKISSQTGYDFLYTTSLLRSTKPVTIDVKNAELSTVLKQIFAGQPLDFSIEDKSVVVTPRLKPDLRPGKLKSQTLIDVKGTIVDSASRRPLPGAGITIKGTNRGLRADDNGFFFTNSIDENAILIITYLGYQYKEVRAAKDMGIIALAPVANNLTEVAVTVNTGYQRINPEQSTGSVAQIGTKAYESSISTNFLEGLVNRLPGLLINNNVSFTSTTPGSTGSTSRSLFNVRGISTMSANQSPLIVIDGYPTELTLDRIDPNEIKSVTVLKDAAAATIYGVRASNGVIIVERKQAVAGRPSFSFRTTTGITPKENYNRYRFADDASAIKIDYEKALYSNSVNPTTWSNLSRIGGGLEAPRSPLFYLLAQSAANVITPEQFASSYAALQGYDNKNEYSKLFLRPAVSQTYTLDASGGNENALYYLTANYTGNRQTQINNDNNKWSLSGRTTLKLASRLSLELTTDYLEIRSNGAPVPDLITSLNPYEHLQDVNGNPMYSTLGSATNPFLNQTLMGKGLQDVLYYPLVDVNQISDKSKTVNNIVTANFNYKLGDGFGLLFGGIYESSSADIRHYASEFSSESRRYVAGYAKENADGTLTYGIPQGGYLRQGSQSTYSYTGRVQLNYNKRMGSGHSINGIVGGEIRNVVNKDNIASYFGYSDETLLQQPVDYAAITNGTANGTLLSAYPFQRRYNTLFDQSYTEDRFLSAFSNVVYSYKDTYSLSGSVRIDQSNLFGTNPKYKYKPLLSVGARWNINKESFMQQVDWLNQLTLRSSYGFNGNVAKLSLPQVIGQYIQNSDTSPTSTALRLLSYANSSLRWEQTKNFNSGLDYRIFRNVSGTVDYYLKNSTDLLGNALIDPTIGLSPSIINTASIHNKGLEISLHADWIARKDFNWNTGFIFARNTSKVVEVNRQGPYNPQTLNSIGYVKGYPVGALFAYRYAGLNSAGYPQVKNEQGKLYQTDNSTDPTQNSLLASDTSGVTRYVGSSIPTINAGLSNRIDIGRFYVFVMVNYYGGFKVRVPAATPFSNRPLEGAGNYWKNPGDESNTDIPSLAALNSTNSTYAYNYSDRNIVNGDYITLGELTFSYSFDDKKFIKNLGFSHFEVKLQGSNLWTKGFNKYNYSSGAGGFEKSYITPTYRLAIFTNF</sequence>
<dbReference type="Proteomes" id="UP000198850">
    <property type="component" value="Unassembled WGS sequence"/>
</dbReference>
<dbReference type="InterPro" id="IPR036942">
    <property type="entry name" value="Beta-barrel_TonB_sf"/>
</dbReference>
<keyword evidence="4 7" id="KW-0812">Transmembrane</keyword>
<keyword evidence="2 7" id="KW-0813">Transport</keyword>
<proteinExistence type="inferred from homology"/>
<dbReference type="Gene3D" id="2.60.40.1120">
    <property type="entry name" value="Carboxypeptidase-like, regulatory domain"/>
    <property type="match status" value="1"/>
</dbReference>
<keyword evidence="5 7" id="KW-0472">Membrane</keyword>
<dbReference type="STRING" id="425514.SAMN05443550_104178"/>
<evidence type="ECO:0000256" key="6">
    <source>
        <dbReference type="ARBA" id="ARBA00023237"/>
    </source>
</evidence>
<gene>
    <name evidence="9" type="ORF">SAMN05443550_104178</name>
</gene>
<dbReference type="InterPro" id="IPR037066">
    <property type="entry name" value="Plug_dom_sf"/>
</dbReference>
<comment type="similarity">
    <text evidence="7">Belongs to the TonB-dependent receptor family.</text>
</comment>
<dbReference type="SMART" id="SM00965">
    <property type="entry name" value="STN"/>
    <property type="match status" value="1"/>
</dbReference>
<comment type="subcellular location">
    <subcellularLocation>
        <location evidence="1 7">Cell outer membrane</location>
        <topology evidence="1 7">Multi-pass membrane protein</topology>
    </subcellularLocation>
</comment>
<evidence type="ECO:0000256" key="7">
    <source>
        <dbReference type="PROSITE-ProRule" id="PRU01360"/>
    </source>
</evidence>
<dbReference type="Gene3D" id="2.170.130.10">
    <property type="entry name" value="TonB-dependent receptor, plug domain"/>
    <property type="match status" value="1"/>
</dbReference>
<dbReference type="NCBIfam" id="TIGR04056">
    <property type="entry name" value="OMP_RagA_SusC"/>
    <property type="match status" value="1"/>
</dbReference>
<keyword evidence="10" id="KW-1185">Reference proteome</keyword>
<dbReference type="InterPro" id="IPR039426">
    <property type="entry name" value="TonB-dep_rcpt-like"/>
</dbReference>
<dbReference type="SUPFAM" id="SSF49464">
    <property type="entry name" value="Carboxypeptidase regulatory domain-like"/>
    <property type="match status" value="1"/>
</dbReference>
<dbReference type="InterPro" id="IPR023996">
    <property type="entry name" value="TonB-dep_OMP_SusC/RagA"/>
</dbReference>
<evidence type="ECO:0000256" key="1">
    <source>
        <dbReference type="ARBA" id="ARBA00004571"/>
    </source>
</evidence>
<keyword evidence="6 7" id="KW-0998">Cell outer membrane</keyword>
<evidence type="ECO:0000313" key="9">
    <source>
        <dbReference type="EMBL" id="SEA63557.1"/>
    </source>
</evidence>
<dbReference type="InterPro" id="IPR011662">
    <property type="entry name" value="Secretin/TonB_short_N"/>
</dbReference>
<organism evidence="9 10">
    <name type="scientific">Pedobacter hartonius</name>
    <dbReference type="NCBI Taxonomy" id="425514"/>
    <lineage>
        <taxon>Bacteria</taxon>
        <taxon>Pseudomonadati</taxon>
        <taxon>Bacteroidota</taxon>
        <taxon>Sphingobacteriia</taxon>
        <taxon>Sphingobacteriales</taxon>
        <taxon>Sphingobacteriaceae</taxon>
        <taxon>Pedobacter</taxon>
    </lineage>
</organism>
<evidence type="ECO:0000313" key="10">
    <source>
        <dbReference type="Proteomes" id="UP000198850"/>
    </source>
</evidence>
<dbReference type="Pfam" id="PF07715">
    <property type="entry name" value="Plug"/>
    <property type="match status" value="1"/>
</dbReference>
<dbReference type="SUPFAM" id="SSF56935">
    <property type="entry name" value="Porins"/>
    <property type="match status" value="1"/>
</dbReference>
<evidence type="ECO:0000256" key="4">
    <source>
        <dbReference type="ARBA" id="ARBA00022692"/>
    </source>
</evidence>